<comment type="similarity">
    <text evidence="1">Belongs to the Gfo/Idh/MocA family.</text>
</comment>
<dbReference type="Pfam" id="PF01408">
    <property type="entry name" value="GFO_IDH_MocA"/>
    <property type="match status" value="1"/>
</dbReference>
<dbReference type="InterPro" id="IPR051317">
    <property type="entry name" value="Gfo/Idh/MocA_oxidoreduct"/>
</dbReference>
<dbReference type="AlphaFoldDB" id="A0A1Y0LLA7"/>
<feature type="domain" description="Gfo/Idh/MocA-like oxidoreductase N-terminal" evidence="3">
    <location>
        <begin position="11"/>
        <end position="126"/>
    </location>
</feature>
<sequence>MESIMNTKTEFNVALIGYGFVGKTFHAPLIASVAGLRLFVVSSGNEEKVKKDFPDVKVVASAEAAIKDPEVDLVVIASPNDTHAPLAEMALTAGKHVVVDKPFTLNLEEARALASLAKEKQLLLSVFQNRRWDSDYLGVRKIIDSGIIGQVKHFESHMDRFRPEVRDRWREHSLPGSGLWFDIGPHVVDQALQMFGLPETVSGDLAILRTGARINDWAHVTLSYPGHRVILHATMLAAGGVSRFTVHGDKGSLIKRNADQQESQLVAGILPGSESWGEDDDDLVIFDAHQQTTRIQTPRGDQRQYYLQIRDALSQGKANPVSPVQAIAVMAVLEAAVRSSETGRVQKVDLTEGETAEFNKP</sequence>
<evidence type="ECO:0000259" key="4">
    <source>
        <dbReference type="Pfam" id="PF02894"/>
    </source>
</evidence>
<dbReference type="InterPro" id="IPR036291">
    <property type="entry name" value="NAD(P)-bd_dom_sf"/>
</dbReference>
<evidence type="ECO:0000259" key="3">
    <source>
        <dbReference type="Pfam" id="PF01408"/>
    </source>
</evidence>
<dbReference type="Gene3D" id="3.40.50.720">
    <property type="entry name" value="NAD(P)-binding Rossmann-like Domain"/>
    <property type="match status" value="1"/>
</dbReference>
<dbReference type="EMBL" id="CP015579">
    <property type="protein sequence ID" value="ARU94818.1"/>
    <property type="molecule type" value="Genomic_DNA"/>
</dbReference>
<dbReference type="Gene3D" id="3.30.360.10">
    <property type="entry name" value="Dihydrodipicolinate Reductase, domain 2"/>
    <property type="match status" value="1"/>
</dbReference>
<dbReference type="Proteomes" id="UP000195729">
    <property type="component" value="Chromosome"/>
</dbReference>
<name>A0A1Y0LLA7_TATCI</name>
<dbReference type="Pfam" id="PF02894">
    <property type="entry name" value="GFO_IDH_MocA_C"/>
    <property type="match status" value="1"/>
</dbReference>
<accession>A0A1Y0LLA7</accession>
<dbReference type="GO" id="GO:0000166">
    <property type="term" value="F:nucleotide binding"/>
    <property type="evidence" value="ECO:0007669"/>
    <property type="project" value="InterPro"/>
</dbReference>
<dbReference type="GO" id="GO:0016491">
    <property type="term" value="F:oxidoreductase activity"/>
    <property type="evidence" value="ECO:0007669"/>
    <property type="project" value="UniProtKB-KW"/>
</dbReference>
<dbReference type="OrthoDB" id="9774191at2"/>
<dbReference type="InterPro" id="IPR004104">
    <property type="entry name" value="Gfo/Idh/MocA-like_OxRdtase_C"/>
</dbReference>
<evidence type="ECO:0000313" key="8">
    <source>
        <dbReference type="Proteomes" id="UP000195814"/>
    </source>
</evidence>
<reference evidence="7 8" key="1">
    <citation type="submission" date="2016-05" db="EMBL/GenBank/DDBJ databases">
        <title>Complete genome sequence of two 2,5-diketo-D-glunonic acid producing strain Tatumella citrea.</title>
        <authorList>
            <person name="Duan C."/>
            <person name="Yang J."/>
            <person name="Yang S."/>
        </authorList>
    </citation>
    <scope>NUCLEOTIDE SEQUENCE [LARGE SCALE GENOMIC DNA]</scope>
    <source>
        <strain evidence="6 7">ATCC 39140</strain>
        <strain evidence="5 8">DSM 13699</strain>
    </source>
</reference>
<evidence type="ECO:0000313" key="7">
    <source>
        <dbReference type="Proteomes" id="UP000195729"/>
    </source>
</evidence>
<protein>
    <submittedName>
        <fullName evidence="5">Oxidoreductase</fullName>
    </submittedName>
</protein>
<evidence type="ECO:0000313" key="6">
    <source>
        <dbReference type="EMBL" id="ARU98856.1"/>
    </source>
</evidence>
<dbReference type="PANTHER" id="PTHR43708">
    <property type="entry name" value="CONSERVED EXPRESSED OXIDOREDUCTASE (EUROFUNG)"/>
    <property type="match status" value="1"/>
</dbReference>
<gene>
    <name evidence="5" type="ORF">A7K98_14280</name>
    <name evidence="6" type="ORF">A7K99_14265</name>
</gene>
<evidence type="ECO:0000313" key="5">
    <source>
        <dbReference type="EMBL" id="ARU94818.1"/>
    </source>
</evidence>
<evidence type="ECO:0000256" key="2">
    <source>
        <dbReference type="ARBA" id="ARBA00023002"/>
    </source>
</evidence>
<feature type="domain" description="Gfo/Idh/MocA-like oxidoreductase C-terminal" evidence="4">
    <location>
        <begin position="140"/>
        <end position="348"/>
    </location>
</feature>
<dbReference type="Proteomes" id="UP000195814">
    <property type="component" value="Chromosome"/>
</dbReference>
<keyword evidence="7" id="KW-1185">Reference proteome</keyword>
<dbReference type="SUPFAM" id="SSF51735">
    <property type="entry name" value="NAD(P)-binding Rossmann-fold domains"/>
    <property type="match status" value="1"/>
</dbReference>
<dbReference type="PANTHER" id="PTHR43708:SF5">
    <property type="entry name" value="CONSERVED EXPRESSED OXIDOREDUCTASE (EUROFUNG)-RELATED"/>
    <property type="match status" value="1"/>
</dbReference>
<dbReference type="KEGG" id="tci:A7K98_14280"/>
<dbReference type="NCBIfam" id="NF008607">
    <property type="entry name" value="PRK11579.1"/>
    <property type="match status" value="1"/>
</dbReference>
<evidence type="ECO:0000256" key="1">
    <source>
        <dbReference type="ARBA" id="ARBA00010928"/>
    </source>
</evidence>
<proteinExistence type="inferred from homology"/>
<dbReference type="InterPro" id="IPR000683">
    <property type="entry name" value="Gfo/Idh/MocA-like_OxRdtase_N"/>
</dbReference>
<keyword evidence="2" id="KW-0560">Oxidoreductase</keyword>
<organism evidence="5 8">
    <name type="scientific">Tatumella citrea</name>
    <name type="common">Pantoea citrea</name>
    <dbReference type="NCBI Taxonomy" id="53336"/>
    <lineage>
        <taxon>Bacteria</taxon>
        <taxon>Pseudomonadati</taxon>
        <taxon>Pseudomonadota</taxon>
        <taxon>Gammaproteobacteria</taxon>
        <taxon>Enterobacterales</taxon>
        <taxon>Erwiniaceae</taxon>
        <taxon>Tatumella</taxon>
    </lineage>
</organism>
<dbReference type="EMBL" id="CP015581">
    <property type="protein sequence ID" value="ARU98856.1"/>
    <property type="molecule type" value="Genomic_DNA"/>
</dbReference>